<evidence type="ECO:0000259" key="8">
    <source>
        <dbReference type="PROSITE" id="PS50850"/>
    </source>
</evidence>
<feature type="domain" description="Major facilitator superfamily (MFS) profile" evidence="8">
    <location>
        <begin position="49"/>
        <end position="380"/>
    </location>
</feature>
<feature type="transmembrane region" description="Helical" evidence="7">
    <location>
        <begin position="87"/>
        <end position="106"/>
    </location>
</feature>
<dbReference type="Gene3D" id="1.20.1250.20">
    <property type="entry name" value="MFS general substrate transporter like domains"/>
    <property type="match status" value="1"/>
</dbReference>
<gene>
    <name evidence="9" type="ORF">AMK59_8642</name>
</gene>
<keyword evidence="6 7" id="KW-0472">Membrane</keyword>
<evidence type="ECO:0000256" key="1">
    <source>
        <dbReference type="ARBA" id="ARBA00004141"/>
    </source>
</evidence>
<name>A0A0T6AUM1_9SCAR</name>
<dbReference type="PANTHER" id="PTHR23511:SF36">
    <property type="entry name" value="EG:BACR7A4.13 PROTEIN-RELATED"/>
    <property type="match status" value="1"/>
</dbReference>
<dbReference type="Proteomes" id="UP000051574">
    <property type="component" value="Unassembled WGS sequence"/>
</dbReference>
<keyword evidence="3" id="KW-0813">Transport</keyword>
<accession>A0A0T6AUM1</accession>
<evidence type="ECO:0000256" key="3">
    <source>
        <dbReference type="ARBA" id="ARBA00022448"/>
    </source>
</evidence>
<dbReference type="SUPFAM" id="SSF103473">
    <property type="entry name" value="MFS general substrate transporter"/>
    <property type="match status" value="1"/>
</dbReference>
<feature type="transmembrane region" description="Helical" evidence="7">
    <location>
        <begin position="45"/>
        <end position="62"/>
    </location>
</feature>
<evidence type="ECO:0000256" key="5">
    <source>
        <dbReference type="ARBA" id="ARBA00022989"/>
    </source>
</evidence>
<dbReference type="Pfam" id="PF00083">
    <property type="entry name" value="Sugar_tr"/>
    <property type="match status" value="1"/>
</dbReference>
<organism evidence="9 10">
    <name type="scientific">Oryctes borbonicus</name>
    <dbReference type="NCBI Taxonomy" id="1629725"/>
    <lineage>
        <taxon>Eukaryota</taxon>
        <taxon>Metazoa</taxon>
        <taxon>Ecdysozoa</taxon>
        <taxon>Arthropoda</taxon>
        <taxon>Hexapoda</taxon>
        <taxon>Insecta</taxon>
        <taxon>Pterygota</taxon>
        <taxon>Neoptera</taxon>
        <taxon>Endopterygota</taxon>
        <taxon>Coleoptera</taxon>
        <taxon>Polyphaga</taxon>
        <taxon>Scarabaeiformia</taxon>
        <taxon>Scarabaeidae</taxon>
        <taxon>Dynastinae</taxon>
        <taxon>Oryctes</taxon>
    </lineage>
</organism>
<evidence type="ECO:0000256" key="2">
    <source>
        <dbReference type="ARBA" id="ARBA00008335"/>
    </source>
</evidence>
<comment type="caution">
    <text evidence="9">The sequence shown here is derived from an EMBL/GenBank/DDBJ whole genome shotgun (WGS) entry which is preliminary data.</text>
</comment>
<dbReference type="AlphaFoldDB" id="A0A0T6AUM1"/>
<dbReference type="GO" id="GO:0022857">
    <property type="term" value="F:transmembrane transporter activity"/>
    <property type="evidence" value="ECO:0007669"/>
    <property type="project" value="InterPro"/>
</dbReference>
<proteinExistence type="inferred from homology"/>
<dbReference type="InterPro" id="IPR036259">
    <property type="entry name" value="MFS_trans_sf"/>
</dbReference>
<dbReference type="PANTHER" id="PTHR23511">
    <property type="entry name" value="SYNAPTIC VESICLE GLYCOPROTEIN 2"/>
    <property type="match status" value="1"/>
</dbReference>
<evidence type="ECO:0000313" key="9">
    <source>
        <dbReference type="EMBL" id="KRT78777.1"/>
    </source>
</evidence>
<feature type="transmembrane region" description="Helical" evidence="7">
    <location>
        <begin position="142"/>
        <end position="161"/>
    </location>
</feature>
<comment type="subcellular location">
    <subcellularLocation>
        <location evidence="1">Membrane</location>
        <topology evidence="1">Multi-pass membrane protein</topology>
    </subcellularLocation>
</comment>
<evidence type="ECO:0000256" key="6">
    <source>
        <dbReference type="ARBA" id="ARBA00023136"/>
    </source>
</evidence>
<sequence length="380" mass="41763">MKKKLKITDQIILAMNNGKNTNGNEQELTDANFEAAISATSFGKFNFLLLALSVPCCWASMMDTSSMSYVVPAAHCDLDLSLQQRGMLNAITYLGMITSALGWGFLADTLGRKKILVSGFTIDAICVIIAGLAQSYEMLSTAKFFTGLIMNGPFAALTTVISEFHCAKYRTRVVMVLGIMYSLGQLVIPGLAWIIIPRNLDFDLFNGNLKLHSWNFFILICALPSAGAAIGHRFLPESPKFLMTVGRNEEALRVFKKVYSCNTGNDPDTFPIKSLVDETKLNTGGKHGGAVTANRTKTQALKEGWQQIAPMFFPPHLWKMSLAATIQCGLMLGTNTLRLWLPQIFTAMNDYQLSHVNETASLCKMLETITPTTNVTTITT</sequence>
<evidence type="ECO:0000313" key="10">
    <source>
        <dbReference type="Proteomes" id="UP000051574"/>
    </source>
</evidence>
<feature type="transmembrane region" description="Helical" evidence="7">
    <location>
        <begin position="173"/>
        <end position="196"/>
    </location>
</feature>
<feature type="non-terminal residue" evidence="9">
    <location>
        <position position="380"/>
    </location>
</feature>
<comment type="similarity">
    <text evidence="2">Belongs to the major facilitator superfamily.</text>
</comment>
<evidence type="ECO:0000256" key="7">
    <source>
        <dbReference type="SAM" id="Phobius"/>
    </source>
</evidence>
<evidence type="ECO:0000256" key="4">
    <source>
        <dbReference type="ARBA" id="ARBA00022692"/>
    </source>
</evidence>
<dbReference type="InterPro" id="IPR020846">
    <property type="entry name" value="MFS_dom"/>
</dbReference>
<keyword evidence="10" id="KW-1185">Reference proteome</keyword>
<dbReference type="PROSITE" id="PS50850">
    <property type="entry name" value="MFS"/>
    <property type="match status" value="1"/>
</dbReference>
<keyword evidence="5 7" id="KW-1133">Transmembrane helix</keyword>
<dbReference type="InterPro" id="IPR005828">
    <property type="entry name" value="MFS_sugar_transport-like"/>
</dbReference>
<feature type="transmembrane region" description="Helical" evidence="7">
    <location>
        <begin position="115"/>
        <end position="136"/>
    </location>
</feature>
<dbReference type="GO" id="GO:0016020">
    <property type="term" value="C:membrane"/>
    <property type="evidence" value="ECO:0007669"/>
    <property type="project" value="UniProtKB-SubCell"/>
</dbReference>
<protein>
    <submittedName>
        <fullName evidence="9">Membrane transporter</fullName>
    </submittedName>
</protein>
<dbReference type="OrthoDB" id="3936150at2759"/>
<dbReference type="EMBL" id="LJIG01022775">
    <property type="protein sequence ID" value="KRT78777.1"/>
    <property type="molecule type" value="Genomic_DNA"/>
</dbReference>
<feature type="transmembrane region" description="Helical" evidence="7">
    <location>
        <begin position="216"/>
        <end position="235"/>
    </location>
</feature>
<keyword evidence="4 7" id="KW-0812">Transmembrane</keyword>
<reference evidence="9 10" key="1">
    <citation type="submission" date="2015-09" db="EMBL/GenBank/DDBJ databases">
        <title>Draft genome of the scarab beetle Oryctes borbonicus.</title>
        <authorList>
            <person name="Meyer J.M."/>
            <person name="Markov G.V."/>
            <person name="Baskaran P."/>
            <person name="Herrmann M."/>
            <person name="Sommer R.J."/>
            <person name="Roedelsperger C."/>
        </authorList>
    </citation>
    <scope>NUCLEOTIDE SEQUENCE [LARGE SCALE GENOMIC DNA]</scope>
    <source>
        <strain evidence="9">OB123</strain>
        <tissue evidence="9">Whole animal</tissue>
    </source>
</reference>